<comment type="subcellular location">
    <subcellularLocation>
        <location evidence="1">Cell membrane</location>
        <topology evidence="1">Multi-pass membrane protein</topology>
    </subcellularLocation>
</comment>
<comment type="similarity">
    <text evidence="2">Belongs to the UPF0126 family.</text>
</comment>
<dbReference type="GO" id="GO:0005886">
    <property type="term" value="C:plasma membrane"/>
    <property type="evidence" value="ECO:0007669"/>
    <property type="project" value="UniProtKB-SubCell"/>
</dbReference>
<reference evidence="9 10" key="1">
    <citation type="submission" date="2018-10" db="EMBL/GenBank/DDBJ databases">
        <title>Streptococcus hillyeri sp. nov., isolated from equine tracheal sample.</title>
        <authorList>
            <person name="Macfadyen A.C."/>
            <person name="Waller A."/>
            <person name="Paterson G.K."/>
        </authorList>
    </citation>
    <scope>NUCLEOTIDE SEQUENCE [LARGE SCALE GENOMIC DNA]</scope>
    <source>
        <strain evidence="9 10">28462</strain>
    </source>
</reference>
<keyword evidence="3" id="KW-1003">Cell membrane</keyword>
<protein>
    <submittedName>
        <fullName evidence="9">Trimeric intracellular cation channel family protein</fullName>
    </submittedName>
</protein>
<feature type="transmembrane region" description="Helical" evidence="7">
    <location>
        <begin position="174"/>
        <end position="190"/>
    </location>
</feature>
<evidence type="ECO:0000256" key="1">
    <source>
        <dbReference type="ARBA" id="ARBA00004651"/>
    </source>
</evidence>
<feature type="domain" description="Glycine transporter" evidence="8">
    <location>
        <begin position="8"/>
        <end position="81"/>
    </location>
</feature>
<dbReference type="PANTHER" id="PTHR30506:SF3">
    <property type="entry name" value="UPF0126 INNER MEMBRANE PROTEIN YADS-RELATED"/>
    <property type="match status" value="1"/>
</dbReference>
<dbReference type="Pfam" id="PF03458">
    <property type="entry name" value="Gly_transporter"/>
    <property type="match status" value="2"/>
</dbReference>
<dbReference type="OrthoDB" id="9791874at2"/>
<evidence type="ECO:0000313" key="10">
    <source>
        <dbReference type="Proteomes" id="UP000279194"/>
    </source>
</evidence>
<feature type="transmembrane region" description="Helical" evidence="7">
    <location>
        <begin position="118"/>
        <end position="140"/>
    </location>
</feature>
<keyword evidence="6 7" id="KW-0472">Membrane</keyword>
<evidence type="ECO:0000256" key="2">
    <source>
        <dbReference type="ARBA" id="ARBA00008193"/>
    </source>
</evidence>
<evidence type="ECO:0000256" key="3">
    <source>
        <dbReference type="ARBA" id="ARBA00022475"/>
    </source>
</evidence>
<comment type="caution">
    <text evidence="9">The sequence shown here is derived from an EMBL/GenBank/DDBJ whole genome shotgun (WGS) entry which is preliminary data.</text>
</comment>
<feature type="transmembrane region" description="Helical" evidence="7">
    <location>
        <begin position="61"/>
        <end position="80"/>
    </location>
</feature>
<dbReference type="PANTHER" id="PTHR30506">
    <property type="entry name" value="INNER MEMBRANE PROTEIN"/>
    <property type="match status" value="1"/>
</dbReference>
<name>A0A3L9DV46_9STRE</name>
<dbReference type="EMBL" id="RCVM01000006">
    <property type="protein sequence ID" value="RLY03803.1"/>
    <property type="molecule type" value="Genomic_DNA"/>
</dbReference>
<dbReference type="InterPro" id="IPR005115">
    <property type="entry name" value="Gly_transporter"/>
</dbReference>
<keyword evidence="5 7" id="KW-1133">Transmembrane helix</keyword>
<gene>
    <name evidence="9" type="ORF">EAF07_04545</name>
</gene>
<feature type="transmembrane region" description="Helical" evidence="7">
    <location>
        <begin position="152"/>
        <end position="168"/>
    </location>
</feature>
<dbReference type="RefSeq" id="WP_121835105.1">
    <property type="nucleotide sequence ID" value="NZ_CP163513.1"/>
</dbReference>
<organism evidence="9 10">
    <name type="scientific">Streptococcus hillyeri</name>
    <dbReference type="NCBI Taxonomy" id="2282420"/>
    <lineage>
        <taxon>Bacteria</taxon>
        <taxon>Bacillati</taxon>
        <taxon>Bacillota</taxon>
        <taxon>Bacilli</taxon>
        <taxon>Lactobacillales</taxon>
        <taxon>Streptococcaceae</taxon>
        <taxon>Streptococcus</taxon>
    </lineage>
</organism>
<feature type="transmembrane region" description="Helical" evidence="7">
    <location>
        <begin position="32"/>
        <end position="49"/>
    </location>
</feature>
<keyword evidence="4 7" id="KW-0812">Transmembrane</keyword>
<evidence type="ECO:0000256" key="6">
    <source>
        <dbReference type="ARBA" id="ARBA00023136"/>
    </source>
</evidence>
<evidence type="ECO:0000259" key="8">
    <source>
        <dbReference type="Pfam" id="PF03458"/>
    </source>
</evidence>
<evidence type="ECO:0000256" key="4">
    <source>
        <dbReference type="ARBA" id="ARBA00022692"/>
    </source>
</evidence>
<keyword evidence="10" id="KW-1185">Reference proteome</keyword>
<feature type="domain" description="Glycine transporter" evidence="8">
    <location>
        <begin position="95"/>
        <end position="165"/>
    </location>
</feature>
<feature type="transmembrane region" description="Helical" evidence="7">
    <location>
        <begin position="6"/>
        <end position="25"/>
    </location>
</feature>
<proteinExistence type="inferred from homology"/>
<dbReference type="AlphaFoldDB" id="A0A3L9DV46"/>
<sequence length="205" mass="22136">MDGTFWNILSLIGTVAFALSGAIVAMEEDFDILGIFVLGFMTAFGGGTIRNLLIGLPMSALWSQGIGFNVAFIAMLLLIFMPQLVTRHWEKAGLLTDAIGLAAFSIQGAIYAENLGQPLSAVIVAAVLTGTGGGVVRDVLAGRKPGILRSEIYAGWSILAAVLIHFHFIKGEIAYYLLVVIITALRVYGVKRNWHLPKAKWTKEM</sequence>
<dbReference type="Proteomes" id="UP000279194">
    <property type="component" value="Unassembled WGS sequence"/>
</dbReference>
<evidence type="ECO:0000256" key="7">
    <source>
        <dbReference type="SAM" id="Phobius"/>
    </source>
</evidence>
<accession>A0A3L9DV46</accession>
<evidence type="ECO:0000313" key="9">
    <source>
        <dbReference type="EMBL" id="RLY03803.1"/>
    </source>
</evidence>
<evidence type="ECO:0000256" key="5">
    <source>
        <dbReference type="ARBA" id="ARBA00022989"/>
    </source>
</evidence>